<dbReference type="AlphaFoldDB" id="A0AA88SAB5"/>
<dbReference type="EMBL" id="JAVXUO010000105">
    <property type="protein sequence ID" value="KAK2995441.1"/>
    <property type="molecule type" value="Genomic_DNA"/>
</dbReference>
<feature type="signal peptide" evidence="2">
    <location>
        <begin position="1"/>
        <end position="20"/>
    </location>
</feature>
<organism evidence="3 4">
    <name type="scientific">Escallonia rubra</name>
    <dbReference type="NCBI Taxonomy" id="112253"/>
    <lineage>
        <taxon>Eukaryota</taxon>
        <taxon>Viridiplantae</taxon>
        <taxon>Streptophyta</taxon>
        <taxon>Embryophyta</taxon>
        <taxon>Tracheophyta</taxon>
        <taxon>Spermatophyta</taxon>
        <taxon>Magnoliopsida</taxon>
        <taxon>eudicotyledons</taxon>
        <taxon>Gunneridae</taxon>
        <taxon>Pentapetalae</taxon>
        <taxon>asterids</taxon>
        <taxon>campanulids</taxon>
        <taxon>Escalloniales</taxon>
        <taxon>Escalloniaceae</taxon>
        <taxon>Escallonia</taxon>
    </lineage>
</organism>
<name>A0AA88SAB5_9ASTE</name>
<accession>A0AA88SAB5</accession>
<protein>
    <submittedName>
        <fullName evidence="3">Uncharacterized protein</fullName>
    </submittedName>
</protein>
<evidence type="ECO:0000256" key="1">
    <source>
        <dbReference type="SAM" id="MobiDB-lite"/>
    </source>
</evidence>
<proteinExistence type="predicted"/>
<keyword evidence="4" id="KW-1185">Reference proteome</keyword>
<gene>
    <name evidence="3" type="ORF">RJ640_029073</name>
</gene>
<evidence type="ECO:0000313" key="4">
    <source>
        <dbReference type="Proteomes" id="UP001187471"/>
    </source>
</evidence>
<reference evidence="3" key="1">
    <citation type="submission" date="2022-12" db="EMBL/GenBank/DDBJ databases">
        <title>Draft genome assemblies for two species of Escallonia (Escalloniales).</title>
        <authorList>
            <person name="Chanderbali A."/>
            <person name="Dervinis C."/>
            <person name="Anghel I."/>
            <person name="Soltis D."/>
            <person name="Soltis P."/>
            <person name="Zapata F."/>
        </authorList>
    </citation>
    <scope>NUCLEOTIDE SEQUENCE</scope>
    <source>
        <strain evidence="3">UCBG92.1500</strain>
        <tissue evidence="3">Leaf</tissue>
    </source>
</reference>
<feature type="region of interest" description="Disordered" evidence="1">
    <location>
        <begin position="38"/>
        <end position="61"/>
    </location>
</feature>
<feature type="chain" id="PRO_5041710492" evidence="2">
    <location>
        <begin position="21"/>
        <end position="172"/>
    </location>
</feature>
<sequence>MGCSGSLALVIGCAFRALLTTEVTPSLVNLMLPEGASGASSSEGSVNQQPVIPELHPPLLDDSTRRQELNDRFGLYLLGLSYNPAVRDSFVETHLQIEKHIEGALVDDGYSRESVFEKRGQIRGIMFYPQGTGLSESTYLKYLKQIRENGTRDSIPYRRIQKAIKNYDLMGL</sequence>
<evidence type="ECO:0000313" key="3">
    <source>
        <dbReference type="EMBL" id="KAK2995441.1"/>
    </source>
</evidence>
<keyword evidence="2" id="KW-0732">Signal</keyword>
<comment type="caution">
    <text evidence="3">The sequence shown here is derived from an EMBL/GenBank/DDBJ whole genome shotgun (WGS) entry which is preliminary data.</text>
</comment>
<dbReference type="Proteomes" id="UP001187471">
    <property type="component" value="Unassembled WGS sequence"/>
</dbReference>
<evidence type="ECO:0000256" key="2">
    <source>
        <dbReference type="SAM" id="SignalP"/>
    </source>
</evidence>